<keyword evidence="2" id="KW-1185">Reference proteome</keyword>
<evidence type="ECO:0000313" key="2">
    <source>
        <dbReference type="Proteomes" id="UP000247555"/>
    </source>
</evidence>
<organism evidence="1 2">
    <name type="scientific">Rivihabitans pingtungensis</name>
    <dbReference type="NCBI Taxonomy" id="1054498"/>
    <lineage>
        <taxon>Bacteria</taxon>
        <taxon>Pseudomonadati</taxon>
        <taxon>Pseudomonadota</taxon>
        <taxon>Betaproteobacteria</taxon>
        <taxon>Neisseriales</taxon>
        <taxon>Aquaspirillaceae</taxon>
        <taxon>Rivihabitans</taxon>
    </lineage>
</organism>
<dbReference type="AlphaFoldDB" id="A0A318KEC4"/>
<reference evidence="1 2" key="1">
    <citation type="submission" date="2018-05" db="EMBL/GenBank/DDBJ databases">
        <title>Genomic Encyclopedia of Type Strains, Phase IV (KMG-IV): sequencing the most valuable type-strain genomes for metagenomic binning, comparative biology and taxonomic classification.</title>
        <authorList>
            <person name="Goeker M."/>
        </authorList>
    </citation>
    <scope>NUCLEOTIDE SEQUENCE [LARGE SCALE GENOMIC DNA]</scope>
    <source>
        <strain evidence="1 2">DSM 29661</strain>
    </source>
</reference>
<gene>
    <name evidence="1" type="ORF">DFR34_12629</name>
</gene>
<protein>
    <recommendedName>
        <fullName evidence="3">TIGR02646 family protein</fullName>
    </recommendedName>
</protein>
<sequence length="239" mass="26221">MRSIDKGPEPAELSAWKARNAATPRHLRYDGIGFPREAVRRALLLEQRHLCAYTMQALLTAKQCERRGWHTGFACHIEHFLPQARQIAAESIDYRNMLACHPPSMPGVYCGYGAQHKAAYDPAGQAFVSPLSADAASHFAFHGDGRVLGLSEAGRNSVRVLNLNHPALVHARQAAISHALCPRANVSLSPQAARKLAAAVLHAEGRERLPAYCVAIAQAALKYAEREERREARRAAAPR</sequence>
<dbReference type="EMBL" id="QJKI01000026">
    <property type="protein sequence ID" value="PXX75256.1"/>
    <property type="molecule type" value="Genomic_DNA"/>
</dbReference>
<dbReference type="Proteomes" id="UP000247555">
    <property type="component" value="Unassembled WGS sequence"/>
</dbReference>
<name>A0A318KEC4_9NEIS</name>
<comment type="caution">
    <text evidence="1">The sequence shown here is derived from an EMBL/GenBank/DDBJ whole genome shotgun (WGS) entry which is preliminary data.</text>
</comment>
<evidence type="ECO:0008006" key="3">
    <source>
        <dbReference type="Google" id="ProtNLM"/>
    </source>
</evidence>
<proteinExistence type="predicted"/>
<dbReference type="RefSeq" id="WP_110391876.1">
    <property type="nucleotide sequence ID" value="NZ_QJKI01000026.1"/>
</dbReference>
<evidence type="ECO:0000313" key="1">
    <source>
        <dbReference type="EMBL" id="PXX75256.1"/>
    </source>
</evidence>
<dbReference type="OrthoDB" id="8617719at2"/>
<accession>A0A318KEC4</accession>